<comment type="caution">
    <text evidence="6">The sequence shown here is derived from an EMBL/GenBank/DDBJ whole genome shotgun (WGS) entry which is preliminary data.</text>
</comment>
<dbReference type="Proteomes" id="UP000823661">
    <property type="component" value="Unassembled WGS sequence"/>
</dbReference>
<dbReference type="InterPro" id="IPR036390">
    <property type="entry name" value="WH_DNA-bd_sf"/>
</dbReference>
<dbReference type="Gene3D" id="3.40.50.150">
    <property type="entry name" value="Vaccinia Virus protein VP39"/>
    <property type="match status" value="1"/>
</dbReference>
<dbReference type="Gene3D" id="1.20.58.1390">
    <property type="match status" value="1"/>
</dbReference>
<dbReference type="PANTHER" id="PTHR43712">
    <property type="entry name" value="PUTATIVE (AFU_ORTHOLOGUE AFUA_4G14580)-RELATED"/>
    <property type="match status" value="1"/>
</dbReference>
<organism evidence="6 7">
    <name type="scientific">Candidatus Cryptobacteroides intestinavium</name>
    <dbReference type="NCBI Taxonomy" id="2840766"/>
    <lineage>
        <taxon>Bacteria</taxon>
        <taxon>Pseudomonadati</taxon>
        <taxon>Bacteroidota</taxon>
        <taxon>Bacteroidia</taxon>
        <taxon>Bacteroidales</taxon>
        <taxon>Candidatus Cryptobacteroides</taxon>
    </lineage>
</organism>
<dbReference type="PROSITE" id="PS51683">
    <property type="entry name" value="SAM_OMT_II"/>
    <property type="match status" value="1"/>
</dbReference>
<dbReference type="InterPro" id="IPR001077">
    <property type="entry name" value="COMT_C"/>
</dbReference>
<accession>A0A9D9EV15</accession>
<dbReference type="PANTHER" id="PTHR43712:SF2">
    <property type="entry name" value="O-METHYLTRANSFERASE CICE"/>
    <property type="match status" value="1"/>
</dbReference>
<dbReference type="Gene3D" id="1.10.10.10">
    <property type="entry name" value="Winged helix-like DNA-binding domain superfamily/Winged helix DNA-binding domain"/>
    <property type="match status" value="1"/>
</dbReference>
<dbReference type="Pfam" id="PF00891">
    <property type="entry name" value="Methyltransf_2"/>
    <property type="match status" value="1"/>
</dbReference>
<proteinExistence type="predicted"/>
<evidence type="ECO:0000259" key="4">
    <source>
        <dbReference type="Pfam" id="PF00891"/>
    </source>
</evidence>
<evidence type="ECO:0000313" key="6">
    <source>
        <dbReference type="EMBL" id="MBO8452917.1"/>
    </source>
</evidence>
<dbReference type="InterPro" id="IPR029063">
    <property type="entry name" value="SAM-dependent_MTases_sf"/>
</dbReference>
<keyword evidence="3" id="KW-0949">S-adenosyl-L-methionine</keyword>
<dbReference type="CDD" id="cd02440">
    <property type="entry name" value="AdoMet_MTases"/>
    <property type="match status" value="1"/>
</dbReference>
<feature type="domain" description="BVU-1015-like N-terminal dimerisation-like" evidence="5">
    <location>
        <begin position="17"/>
        <end position="89"/>
    </location>
</feature>
<evidence type="ECO:0000256" key="2">
    <source>
        <dbReference type="ARBA" id="ARBA00022679"/>
    </source>
</evidence>
<dbReference type="InterPro" id="IPR049480">
    <property type="entry name" value="BVU_1015-like_N"/>
</dbReference>
<dbReference type="Pfam" id="PF21212">
    <property type="entry name" value="Dimerisation2-like_dom"/>
    <property type="match status" value="1"/>
</dbReference>
<dbReference type="SUPFAM" id="SSF53335">
    <property type="entry name" value="S-adenosyl-L-methionine-dependent methyltransferases"/>
    <property type="match status" value="1"/>
</dbReference>
<dbReference type="EMBL" id="JADIMI010000081">
    <property type="protein sequence ID" value="MBO8452917.1"/>
    <property type="molecule type" value="Genomic_DNA"/>
</dbReference>
<evidence type="ECO:0000313" key="7">
    <source>
        <dbReference type="Proteomes" id="UP000823661"/>
    </source>
</evidence>
<protein>
    <submittedName>
        <fullName evidence="6">Methyltransferase domain-containing protein</fullName>
    </submittedName>
</protein>
<reference evidence="6" key="1">
    <citation type="submission" date="2020-10" db="EMBL/GenBank/DDBJ databases">
        <authorList>
            <person name="Gilroy R."/>
        </authorList>
    </citation>
    <scope>NUCLEOTIDE SEQUENCE</scope>
    <source>
        <strain evidence="6">B1-20833</strain>
    </source>
</reference>
<dbReference type="GO" id="GO:0032259">
    <property type="term" value="P:methylation"/>
    <property type="evidence" value="ECO:0007669"/>
    <property type="project" value="UniProtKB-KW"/>
</dbReference>
<feature type="domain" description="O-methyltransferase C-terminal" evidence="4">
    <location>
        <begin position="180"/>
        <end position="320"/>
    </location>
</feature>
<evidence type="ECO:0000256" key="1">
    <source>
        <dbReference type="ARBA" id="ARBA00022603"/>
    </source>
</evidence>
<dbReference type="GO" id="GO:0008171">
    <property type="term" value="F:O-methyltransferase activity"/>
    <property type="evidence" value="ECO:0007669"/>
    <property type="project" value="InterPro"/>
</dbReference>
<reference evidence="6" key="2">
    <citation type="journal article" date="2021" name="PeerJ">
        <title>Extensive microbial diversity within the chicken gut microbiome revealed by metagenomics and culture.</title>
        <authorList>
            <person name="Gilroy R."/>
            <person name="Ravi A."/>
            <person name="Getino M."/>
            <person name="Pursley I."/>
            <person name="Horton D.L."/>
            <person name="Alikhan N.F."/>
            <person name="Baker D."/>
            <person name="Gharbi K."/>
            <person name="Hall N."/>
            <person name="Watson M."/>
            <person name="Adriaenssens E.M."/>
            <person name="Foster-Nyarko E."/>
            <person name="Jarju S."/>
            <person name="Secka A."/>
            <person name="Antonio M."/>
            <person name="Oren A."/>
            <person name="Chaudhuri R.R."/>
            <person name="La Ragione R."/>
            <person name="Hildebrand F."/>
            <person name="Pallen M.J."/>
        </authorList>
    </citation>
    <scope>NUCLEOTIDE SEQUENCE</scope>
    <source>
        <strain evidence="6">B1-20833</strain>
    </source>
</reference>
<dbReference type="InterPro" id="IPR036388">
    <property type="entry name" value="WH-like_DNA-bd_sf"/>
</dbReference>
<sequence>MMHSRYGKDSLSARQAQEMAHIIAFGPVIFQVSRVMLDYGIFDYLRSRTDDGATVGEVAQAVCITDYAAKVLLESSITLGTVLCNDGRYSLSKVGWFFLTDPMVKVNMDFNYDINYKGMFHLEEALVEGRPAGLAELGPWKTIYEGLSLLSPQQQSSWFGFDHFYSDSAFDDALPKVFASAPSRILDIGGNTGKWAMKCVGYSKDVMVTVADLPGQISMLEKQIAGQPGADRVDTFSIDILDRDSRLPYGYDAVWMSQFLDCFSDRQVVDILMRVTESLNPGGRVFIMETLWDRQKYTAASFDLAQTSVYFTAMANGNSKMFNSEDLMSYIRESSLEPVSIADGLGYAHSLIECTKSDKRRNN</sequence>
<evidence type="ECO:0000256" key="3">
    <source>
        <dbReference type="ARBA" id="ARBA00022691"/>
    </source>
</evidence>
<keyword evidence="1 6" id="KW-0489">Methyltransferase</keyword>
<dbReference type="AlphaFoldDB" id="A0A9D9EV15"/>
<dbReference type="SUPFAM" id="SSF46785">
    <property type="entry name" value="Winged helix' DNA-binding domain"/>
    <property type="match status" value="1"/>
</dbReference>
<evidence type="ECO:0000259" key="5">
    <source>
        <dbReference type="Pfam" id="PF21212"/>
    </source>
</evidence>
<gene>
    <name evidence="6" type="ORF">IAC06_08590</name>
</gene>
<keyword evidence="2" id="KW-0808">Transferase</keyword>
<dbReference type="InterPro" id="IPR016461">
    <property type="entry name" value="COMT-like"/>
</dbReference>
<name>A0A9D9EV15_9BACT</name>